<feature type="chain" id="PRO_5039657257" evidence="1">
    <location>
        <begin position="30"/>
        <end position="434"/>
    </location>
</feature>
<reference evidence="2" key="1">
    <citation type="journal article" date="2021" name="PeerJ">
        <title>Extensive microbial diversity within the chicken gut microbiome revealed by metagenomics and culture.</title>
        <authorList>
            <person name="Gilroy R."/>
            <person name="Ravi A."/>
            <person name="Getino M."/>
            <person name="Pursley I."/>
            <person name="Horton D.L."/>
            <person name="Alikhan N.F."/>
            <person name="Baker D."/>
            <person name="Gharbi K."/>
            <person name="Hall N."/>
            <person name="Watson M."/>
            <person name="Adriaenssens E.M."/>
            <person name="Foster-Nyarko E."/>
            <person name="Jarju S."/>
            <person name="Secka A."/>
            <person name="Antonio M."/>
            <person name="Oren A."/>
            <person name="Chaudhuri R.R."/>
            <person name="La Ragione R."/>
            <person name="Hildebrand F."/>
            <person name="Pallen M.J."/>
        </authorList>
    </citation>
    <scope>NUCLEOTIDE SEQUENCE</scope>
    <source>
        <strain evidence="2">Gambia16-930</strain>
    </source>
</reference>
<gene>
    <name evidence="2" type="ORF">IAC47_00360</name>
</gene>
<protein>
    <submittedName>
        <fullName evidence="2">Uncharacterized protein</fullName>
    </submittedName>
</protein>
<evidence type="ECO:0000256" key="1">
    <source>
        <dbReference type="SAM" id="SignalP"/>
    </source>
</evidence>
<reference evidence="2" key="2">
    <citation type="submission" date="2021-04" db="EMBL/GenBank/DDBJ databases">
        <authorList>
            <person name="Gilroy R."/>
        </authorList>
    </citation>
    <scope>NUCLEOTIDE SEQUENCE</scope>
    <source>
        <strain evidence="2">Gambia16-930</strain>
    </source>
</reference>
<comment type="caution">
    <text evidence="2">The sequence shown here is derived from an EMBL/GenBank/DDBJ whole genome shotgun (WGS) entry which is preliminary data.</text>
</comment>
<dbReference type="Proteomes" id="UP000824267">
    <property type="component" value="Unassembled WGS sequence"/>
</dbReference>
<proteinExistence type="predicted"/>
<evidence type="ECO:0000313" key="3">
    <source>
        <dbReference type="Proteomes" id="UP000824267"/>
    </source>
</evidence>
<evidence type="ECO:0000313" key="2">
    <source>
        <dbReference type="EMBL" id="HIW86717.1"/>
    </source>
</evidence>
<dbReference type="AlphaFoldDB" id="A0A9D1RFM6"/>
<name>A0A9D1RFM6_9BACT</name>
<feature type="signal peptide" evidence="1">
    <location>
        <begin position="1"/>
        <end position="29"/>
    </location>
</feature>
<sequence length="434" mass="50252">MNSLDMHLIKTFLLSSFIMVLTLSINCAAHGTENNNVILSDSNKCKEYSNVFQNIQSICNIDNGKLWGINLYAPILCIDANRTVWGNMKDKNGELLFNGNCYVGKYPNDKNIANSIMDVYGQKWVTIALPFPSDSIERNTLFCHEMFHYWQDSLGHTTHIYNNVHIDNKDARVLLKLEWNAYYKACKTTDYSTCKNLILDGLVFRKIRQKKYVKYYPDEIAFEIHEGLAQYTGRKMSVSTDSIYLHILEQDMNTYMIKEELVRNYAYLSGVIIGYLLDKSGNDWKQQINGNSDLGLMLQNAYNINFPSNLDMHFQESKDKYDYNEIIRFENRRDSVKSIEKQQLVELFTYNIKKLPLKNMQISFDPNSVVPLEGIGNIYKKARIIDNWGILETINDGVVVISNDWKTVIIPYADSVVVKGNVEETDKWKLTKKE</sequence>
<dbReference type="EMBL" id="DXGG01000012">
    <property type="protein sequence ID" value="HIW86717.1"/>
    <property type="molecule type" value="Genomic_DNA"/>
</dbReference>
<keyword evidence="1" id="KW-0732">Signal</keyword>
<accession>A0A9D1RFM6</accession>
<organism evidence="2 3">
    <name type="scientific">Candidatus Onthomorpha intestinigallinarum</name>
    <dbReference type="NCBI Taxonomy" id="2840880"/>
    <lineage>
        <taxon>Bacteria</taxon>
        <taxon>Pseudomonadati</taxon>
        <taxon>Bacteroidota</taxon>
        <taxon>Bacteroidia</taxon>
        <taxon>Bacteroidales</taxon>
        <taxon>Candidatus Onthomorpha</taxon>
    </lineage>
</organism>